<dbReference type="RefSeq" id="WP_184100673.1">
    <property type="nucleotide sequence ID" value="NZ_JACHHN010000004.1"/>
</dbReference>
<gene>
    <name evidence="1" type="ORF">HNQ50_002282</name>
</gene>
<sequence length="97" mass="11093">MSQLTRRELRELRKVTLQLQADAFRLQLAEDWGRLRSPFNKGSAARGILRAFTGPAGFADIATVLLARGRLNWIAKVLPMALTGWRIAKVLRKWLHR</sequence>
<dbReference type="AlphaFoldDB" id="A0A840RGY9"/>
<organism evidence="1 2">
    <name type="scientific">Silvimonas terrae</name>
    <dbReference type="NCBI Taxonomy" id="300266"/>
    <lineage>
        <taxon>Bacteria</taxon>
        <taxon>Pseudomonadati</taxon>
        <taxon>Pseudomonadota</taxon>
        <taxon>Betaproteobacteria</taxon>
        <taxon>Neisseriales</taxon>
        <taxon>Chitinibacteraceae</taxon>
        <taxon>Silvimonas</taxon>
    </lineage>
</organism>
<comment type="caution">
    <text evidence="1">The sequence shown here is derived from an EMBL/GenBank/DDBJ whole genome shotgun (WGS) entry which is preliminary data.</text>
</comment>
<proteinExistence type="predicted"/>
<dbReference type="Proteomes" id="UP000543030">
    <property type="component" value="Unassembled WGS sequence"/>
</dbReference>
<evidence type="ECO:0000313" key="2">
    <source>
        <dbReference type="Proteomes" id="UP000543030"/>
    </source>
</evidence>
<evidence type="ECO:0000313" key="1">
    <source>
        <dbReference type="EMBL" id="MBB5191552.1"/>
    </source>
</evidence>
<accession>A0A840RGY9</accession>
<dbReference type="EMBL" id="JACHHN010000004">
    <property type="protein sequence ID" value="MBB5191552.1"/>
    <property type="molecule type" value="Genomic_DNA"/>
</dbReference>
<protein>
    <recommendedName>
        <fullName evidence="3">YqjK-like protein</fullName>
    </recommendedName>
</protein>
<name>A0A840RGY9_9NEIS</name>
<reference evidence="1 2" key="1">
    <citation type="submission" date="2020-08" db="EMBL/GenBank/DDBJ databases">
        <title>Genomic Encyclopedia of Type Strains, Phase IV (KMG-IV): sequencing the most valuable type-strain genomes for metagenomic binning, comparative biology and taxonomic classification.</title>
        <authorList>
            <person name="Goeker M."/>
        </authorList>
    </citation>
    <scope>NUCLEOTIDE SEQUENCE [LARGE SCALE GENOMIC DNA]</scope>
    <source>
        <strain evidence="1 2">DSM 18233</strain>
    </source>
</reference>
<keyword evidence="2" id="KW-1185">Reference proteome</keyword>
<evidence type="ECO:0008006" key="3">
    <source>
        <dbReference type="Google" id="ProtNLM"/>
    </source>
</evidence>